<protein>
    <submittedName>
        <fullName evidence="2">Uncharacterized protein</fullName>
    </submittedName>
</protein>
<gene>
    <name evidence="2" type="ORF">BDV33DRAFT_177626</name>
</gene>
<evidence type="ECO:0000313" key="3">
    <source>
        <dbReference type="Proteomes" id="UP000326799"/>
    </source>
</evidence>
<accession>A0A5N6EK31</accession>
<dbReference type="AlphaFoldDB" id="A0A5N6EK31"/>
<feature type="region of interest" description="Disordered" evidence="1">
    <location>
        <begin position="50"/>
        <end position="102"/>
    </location>
</feature>
<organism evidence="2 3">
    <name type="scientific">Aspergillus novoparasiticus</name>
    <dbReference type="NCBI Taxonomy" id="986946"/>
    <lineage>
        <taxon>Eukaryota</taxon>
        <taxon>Fungi</taxon>
        <taxon>Dikarya</taxon>
        <taxon>Ascomycota</taxon>
        <taxon>Pezizomycotina</taxon>
        <taxon>Eurotiomycetes</taxon>
        <taxon>Eurotiomycetidae</taxon>
        <taxon>Eurotiales</taxon>
        <taxon>Aspergillaceae</taxon>
        <taxon>Aspergillus</taxon>
        <taxon>Aspergillus subgen. Circumdati</taxon>
    </lineage>
</organism>
<dbReference type="EMBL" id="ML733468">
    <property type="protein sequence ID" value="KAB8217144.1"/>
    <property type="molecule type" value="Genomic_DNA"/>
</dbReference>
<name>A0A5N6EK31_9EURO</name>
<evidence type="ECO:0000313" key="2">
    <source>
        <dbReference type="EMBL" id="KAB8217144.1"/>
    </source>
</evidence>
<sequence length="102" mass="10550">MSSSYAVRAFSNEVSSMLARFASLPHPSIMRSASTTASYMLQLTPSPAKGVERCAASPSNVTPGATLRTQPTNSGSIRYKGQARKGPSAVSTRALSSGAQVA</sequence>
<reference evidence="2 3" key="1">
    <citation type="submission" date="2019-04" db="EMBL/GenBank/DDBJ databases">
        <title>Fungal friends and foes A comparative genomics study of 23 Aspergillus species from section Flavi.</title>
        <authorList>
            <consortium name="DOE Joint Genome Institute"/>
            <person name="Kjaerbolling I."/>
            <person name="Vesth T.C."/>
            <person name="Frisvad J.C."/>
            <person name="Nybo J.L."/>
            <person name="Theobald S."/>
            <person name="Kildgaard S."/>
            <person name="Petersen T.I."/>
            <person name="Kuo A."/>
            <person name="Sato A."/>
            <person name="Lyhne E.K."/>
            <person name="Kogle M.E."/>
            <person name="Wiebenga A."/>
            <person name="Kun R.S."/>
            <person name="Lubbers R.J."/>
            <person name="Makela M.R."/>
            <person name="Barry K."/>
            <person name="Chovatia M."/>
            <person name="Clum A."/>
            <person name="Daum C."/>
            <person name="Haridas S."/>
            <person name="He G."/>
            <person name="LaButti K."/>
            <person name="Lipzen A."/>
            <person name="Mondo S."/>
            <person name="Pangilinan J."/>
            <person name="Riley R."/>
            <person name="Salamov A."/>
            <person name="Simmons B.A."/>
            <person name="Magnuson J.K."/>
            <person name="Henrissat B."/>
            <person name="Mortensen U.H."/>
            <person name="Larsen T.O."/>
            <person name="De vries R.P."/>
            <person name="Grigoriev I.V."/>
            <person name="Machida M."/>
            <person name="Baker S.E."/>
            <person name="Andersen M.R."/>
        </authorList>
    </citation>
    <scope>NUCLEOTIDE SEQUENCE [LARGE SCALE GENOMIC DNA]</scope>
    <source>
        <strain evidence="2 3">CBS 126849</strain>
    </source>
</reference>
<keyword evidence="3" id="KW-1185">Reference proteome</keyword>
<evidence type="ECO:0000256" key="1">
    <source>
        <dbReference type="SAM" id="MobiDB-lite"/>
    </source>
</evidence>
<proteinExistence type="predicted"/>
<feature type="compositionally biased region" description="Polar residues" evidence="1">
    <location>
        <begin position="57"/>
        <end position="76"/>
    </location>
</feature>
<feature type="compositionally biased region" description="Polar residues" evidence="1">
    <location>
        <begin position="89"/>
        <end position="102"/>
    </location>
</feature>
<dbReference type="Proteomes" id="UP000326799">
    <property type="component" value="Unassembled WGS sequence"/>
</dbReference>